<evidence type="ECO:0000256" key="1">
    <source>
        <dbReference type="SAM" id="MobiDB-lite"/>
    </source>
</evidence>
<organism evidence="2 3">
    <name type="scientific">Nesidiocoris tenuis</name>
    <dbReference type="NCBI Taxonomy" id="355587"/>
    <lineage>
        <taxon>Eukaryota</taxon>
        <taxon>Metazoa</taxon>
        <taxon>Ecdysozoa</taxon>
        <taxon>Arthropoda</taxon>
        <taxon>Hexapoda</taxon>
        <taxon>Insecta</taxon>
        <taxon>Pterygota</taxon>
        <taxon>Neoptera</taxon>
        <taxon>Paraneoptera</taxon>
        <taxon>Hemiptera</taxon>
        <taxon>Heteroptera</taxon>
        <taxon>Panheteroptera</taxon>
        <taxon>Cimicomorpha</taxon>
        <taxon>Miridae</taxon>
        <taxon>Dicyphina</taxon>
        <taxon>Nesidiocoris</taxon>
    </lineage>
</organism>
<gene>
    <name evidence="2" type="ORF">NTJ_11846</name>
</gene>
<sequence>MGVGRNIFGTESKAASKASKPGTKDRLESSTVTRLTSFVLKSAQRRLPSNTFFAFSKKINFPANKKKNRVSNVITIHSETCELAV</sequence>
<keyword evidence="3" id="KW-1185">Reference proteome</keyword>
<accession>A0ABN7B764</accession>
<dbReference type="EMBL" id="AP028918">
    <property type="protein sequence ID" value="BES99030.1"/>
    <property type="molecule type" value="Genomic_DNA"/>
</dbReference>
<name>A0ABN7B764_9HEMI</name>
<feature type="region of interest" description="Disordered" evidence="1">
    <location>
        <begin position="1"/>
        <end position="28"/>
    </location>
</feature>
<evidence type="ECO:0000313" key="3">
    <source>
        <dbReference type="Proteomes" id="UP001307889"/>
    </source>
</evidence>
<reference evidence="2 3" key="1">
    <citation type="submission" date="2023-09" db="EMBL/GenBank/DDBJ databases">
        <title>Nesidiocoris tenuis whole genome shotgun sequence.</title>
        <authorList>
            <person name="Shibata T."/>
            <person name="Shimoda M."/>
            <person name="Kobayashi T."/>
            <person name="Uehara T."/>
        </authorList>
    </citation>
    <scope>NUCLEOTIDE SEQUENCE [LARGE SCALE GENOMIC DNA]</scope>
    <source>
        <strain evidence="2 3">Japan</strain>
    </source>
</reference>
<proteinExistence type="predicted"/>
<protein>
    <submittedName>
        <fullName evidence="2">Uncharacterized protein</fullName>
    </submittedName>
</protein>
<dbReference type="Proteomes" id="UP001307889">
    <property type="component" value="Chromosome 10"/>
</dbReference>
<evidence type="ECO:0000313" key="2">
    <source>
        <dbReference type="EMBL" id="BES99030.1"/>
    </source>
</evidence>